<feature type="region of interest" description="Disordered" evidence="1">
    <location>
        <begin position="239"/>
        <end position="310"/>
    </location>
</feature>
<dbReference type="EMBL" id="PDNC01000008">
    <property type="protein sequence ID" value="PGH08645.1"/>
    <property type="molecule type" value="Genomic_DNA"/>
</dbReference>
<proteinExistence type="predicted"/>
<evidence type="ECO:0000313" key="2">
    <source>
        <dbReference type="EMBL" id="PGH08645.1"/>
    </source>
</evidence>
<comment type="caution">
    <text evidence="2">The sequence shown here is derived from an EMBL/GenBank/DDBJ whole genome shotgun (WGS) entry which is preliminary data.</text>
</comment>
<gene>
    <name evidence="2" type="ORF">GX51_01165</name>
</gene>
<feature type="region of interest" description="Disordered" evidence="1">
    <location>
        <begin position="665"/>
        <end position="702"/>
    </location>
</feature>
<evidence type="ECO:0000313" key="3">
    <source>
        <dbReference type="Proteomes" id="UP000224080"/>
    </source>
</evidence>
<reference evidence="2 3" key="1">
    <citation type="submission" date="2017-10" db="EMBL/GenBank/DDBJ databases">
        <title>Comparative genomics in systemic dimorphic fungi from Ajellomycetaceae.</title>
        <authorList>
            <person name="Munoz J.F."/>
            <person name="Mcewen J.G."/>
            <person name="Clay O.K."/>
            <person name="Cuomo C.A."/>
        </authorList>
    </citation>
    <scope>NUCLEOTIDE SEQUENCE [LARGE SCALE GENOMIC DNA]</scope>
    <source>
        <strain evidence="2 3">UAMH130</strain>
    </source>
</reference>
<protein>
    <recommendedName>
        <fullName evidence="4">RRM domain-containing protein</fullName>
    </recommendedName>
</protein>
<dbReference type="AlphaFoldDB" id="A0A2B7XI90"/>
<dbReference type="STRING" id="2060905.A0A2B7XI90"/>
<sequence length="810" mass="89078">MTCYAYRMTNKARSYWRENPPNSPYTVPAIVLCGSENRSSAGDLLSCNHAHSQTSSGGQRFSASEYECGSNYGSISMSSEAFSDKQTEKFPEFVDEDTPAPNGDQQHHDPQQSPRPLVTGYSCYPNSSPEQNSTGNQAAYRLYPSVPHLPRYSPYAMETNHVPILEKGFGINPNGGLDGSVRRPQNQTMSLPPTVVSKECTEIPSPVNPNAVGANRHFVGVASTMGQYYGDVVSPVTRATSEEHTPSSSFATAPQFPSDHKNNNNTLQEQQQQPAAAATASTAITGIAATMPPADSGPQSHASNPVRYPDAMPFDDGARYSLPPKFGVIKITNIPYSVTKHEILQFLGRNARPLTADLGCPVHIIMERSTGKTMDCYVEFPTKAEADSARAWVNRGLDAFKTPKLGGRHVVVRASNQDELLKDLFPRAKNVDWVDGFPQVRAGREKYCSGFQGFLTGEEIFCTVRHAEMPQRSVYCAKSLQRPYENMMSTLYKFPWYATDCYTVEDRNQIFSATLRLIYALVPQVERGQTIGLDSRLARELLEAGLRCPVFNERQKFILNVAAKNHQAVTSPTARFWPFDTLTRKPNATEEHVMQYAEFIVAGAATLDPGTDTLANTWHPLMHANSPFGKIWLEWGWGNTHHKWQTAVDYEKSILIQLVTEGVKNKGGAVSPSRSLPSPASSTSASVGAPPSTREPVTKKISQSVSNAPLRYPVQATHNRNRQTGSAPINLIHDPFSTNESGENDDASRASLANYRKHSNSFSGLTDTQVMVPQNIFGAVGTRRRTRAATNGSRHSPVPEVDEACYENSV</sequence>
<feature type="compositionally biased region" description="Low complexity" evidence="1">
    <location>
        <begin position="669"/>
        <end position="692"/>
    </location>
</feature>
<evidence type="ECO:0008006" key="4">
    <source>
        <dbReference type="Google" id="ProtNLM"/>
    </source>
</evidence>
<dbReference type="SUPFAM" id="SSF54928">
    <property type="entry name" value="RNA-binding domain, RBD"/>
    <property type="match status" value="1"/>
</dbReference>
<dbReference type="GO" id="GO:0003676">
    <property type="term" value="F:nucleic acid binding"/>
    <property type="evidence" value="ECO:0007669"/>
    <property type="project" value="InterPro"/>
</dbReference>
<feature type="compositionally biased region" description="Polar residues" evidence="1">
    <location>
        <begin position="124"/>
        <end position="135"/>
    </location>
</feature>
<organism evidence="2 3">
    <name type="scientific">Blastomyces parvus</name>
    <dbReference type="NCBI Taxonomy" id="2060905"/>
    <lineage>
        <taxon>Eukaryota</taxon>
        <taxon>Fungi</taxon>
        <taxon>Dikarya</taxon>
        <taxon>Ascomycota</taxon>
        <taxon>Pezizomycotina</taxon>
        <taxon>Eurotiomycetes</taxon>
        <taxon>Eurotiomycetidae</taxon>
        <taxon>Onygenales</taxon>
        <taxon>Ajellomycetaceae</taxon>
        <taxon>Blastomyces</taxon>
    </lineage>
</organism>
<dbReference type="Proteomes" id="UP000224080">
    <property type="component" value="Unassembled WGS sequence"/>
</dbReference>
<evidence type="ECO:0000256" key="1">
    <source>
        <dbReference type="SAM" id="MobiDB-lite"/>
    </source>
</evidence>
<feature type="compositionally biased region" description="Low complexity" evidence="1">
    <location>
        <begin position="266"/>
        <end position="290"/>
    </location>
</feature>
<dbReference type="InterPro" id="IPR035979">
    <property type="entry name" value="RBD_domain_sf"/>
</dbReference>
<dbReference type="OrthoDB" id="336240at2759"/>
<accession>A0A2B7XI90</accession>
<keyword evidence="3" id="KW-1185">Reference proteome</keyword>
<dbReference type="Gene3D" id="3.30.70.330">
    <property type="match status" value="1"/>
</dbReference>
<name>A0A2B7XI90_9EURO</name>
<feature type="region of interest" description="Disordered" evidence="1">
    <location>
        <begin position="93"/>
        <end position="135"/>
    </location>
</feature>
<dbReference type="InterPro" id="IPR012677">
    <property type="entry name" value="Nucleotide-bd_a/b_plait_sf"/>
</dbReference>